<dbReference type="EMBL" id="BSYO01000035">
    <property type="protein sequence ID" value="GMH28781.1"/>
    <property type="molecule type" value="Genomic_DNA"/>
</dbReference>
<keyword evidence="2" id="KW-1185">Reference proteome</keyword>
<gene>
    <name evidence="1" type="ORF">Nepgr_030624</name>
</gene>
<evidence type="ECO:0000313" key="1">
    <source>
        <dbReference type="EMBL" id="GMH28781.1"/>
    </source>
</evidence>
<sequence>MQVFRRYHLMLPLFDEGTLVKNINEIEIFKGIGEHLDALSTTNSTPLIKMDKTQRHLSKVFGRRERELFLFQVAWREGLCLVVQVPLPTPRWVSLAEQLHESDASKTDQKNFYMAHGAPYMLRQLVVSVSCQTLSDMSESKKKKWKLIDNSRNIEGPSVVAARI</sequence>
<evidence type="ECO:0000313" key="2">
    <source>
        <dbReference type="Proteomes" id="UP001279734"/>
    </source>
</evidence>
<proteinExistence type="predicted"/>
<name>A0AAD3TGK8_NEPGR</name>
<comment type="caution">
    <text evidence="1">The sequence shown here is derived from an EMBL/GenBank/DDBJ whole genome shotgun (WGS) entry which is preliminary data.</text>
</comment>
<organism evidence="1 2">
    <name type="scientific">Nepenthes gracilis</name>
    <name type="common">Slender pitcher plant</name>
    <dbReference type="NCBI Taxonomy" id="150966"/>
    <lineage>
        <taxon>Eukaryota</taxon>
        <taxon>Viridiplantae</taxon>
        <taxon>Streptophyta</taxon>
        <taxon>Embryophyta</taxon>
        <taxon>Tracheophyta</taxon>
        <taxon>Spermatophyta</taxon>
        <taxon>Magnoliopsida</taxon>
        <taxon>eudicotyledons</taxon>
        <taxon>Gunneridae</taxon>
        <taxon>Pentapetalae</taxon>
        <taxon>Caryophyllales</taxon>
        <taxon>Nepenthaceae</taxon>
        <taxon>Nepenthes</taxon>
    </lineage>
</organism>
<protein>
    <submittedName>
        <fullName evidence="1">Uncharacterized protein</fullName>
    </submittedName>
</protein>
<dbReference type="AlphaFoldDB" id="A0AAD3TGK8"/>
<dbReference type="Proteomes" id="UP001279734">
    <property type="component" value="Unassembled WGS sequence"/>
</dbReference>
<accession>A0AAD3TGK8</accession>
<reference evidence="1" key="1">
    <citation type="submission" date="2023-05" db="EMBL/GenBank/DDBJ databases">
        <title>Nepenthes gracilis genome sequencing.</title>
        <authorList>
            <person name="Fukushima K."/>
        </authorList>
    </citation>
    <scope>NUCLEOTIDE SEQUENCE</scope>
    <source>
        <strain evidence="1">SING2019-196</strain>
    </source>
</reference>